<gene>
    <name evidence="1" type="ORF">LEP1GSC125_2227</name>
</gene>
<dbReference type="AlphaFoldDB" id="A0AA87SX72"/>
<proteinExistence type="predicted"/>
<accession>A0AA87SX72</accession>
<sequence length="114" mass="13721">MSRLPQKTVFKTDSKFVSKDRIPLQKKPTIPGSAQFCETSISLQKSFSHWLYRTHVFLIHRLSNFISTLYEINRKKLFPKDRLRVAYSKQVDTLSEYFVRFFKREKMVSIKRRD</sequence>
<name>A0AA87SX72_9LEPT</name>
<comment type="caution">
    <text evidence="1">The sequence shown here is derived from an EMBL/GenBank/DDBJ whole genome shotgun (WGS) entry which is preliminary data.</text>
</comment>
<evidence type="ECO:0000313" key="1">
    <source>
        <dbReference type="EMBL" id="EKS00859.1"/>
    </source>
</evidence>
<evidence type="ECO:0000313" key="2">
    <source>
        <dbReference type="Proteomes" id="UP000001343"/>
    </source>
</evidence>
<organism evidence="1 2">
    <name type="scientific">Leptospira mayottensis 200901122</name>
    <dbReference type="NCBI Taxonomy" id="1193010"/>
    <lineage>
        <taxon>Bacteria</taxon>
        <taxon>Pseudomonadati</taxon>
        <taxon>Spirochaetota</taxon>
        <taxon>Spirochaetia</taxon>
        <taxon>Leptospirales</taxon>
        <taxon>Leptospiraceae</taxon>
        <taxon>Leptospira</taxon>
    </lineage>
</organism>
<dbReference type="EMBL" id="AKWM02000029">
    <property type="protein sequence ID" value="EKS00859.1"/>
    <property type="molecule type" value="Genomic_DNA"/>
</dbReference>
<reference evidence="1 2" key="1">
    <citation type="journal article" date="2014" name="Int. J. Syst. Evol. Microbiol.">
        <title>Leptospira mayottensis sp. nov., a pathogenic species of the genus Leptospira isolated from humans.</title>
        <authorList>
            <person name="Bourhy P."/>
            <person name="Collet L."/>
            <person name="Brisse S."/>
            <person name="Picardeau M."/>
        </authorList>
    </citation>
    <scope>NUCLEOTIDE SEQUENCE [LARGE SCALE GENOMIC DNA]</scope>
    <source>
        <strain evidence="1 2">200901122</strain>
    </source>
</reference>
<dbReference type="Proteomes" id="UP000001343">
    <property type="component" value="Unassembled WGS sequence"/>
</dbReference>
<protein>
    <submittedName>
        <fullName evidence="1">Uncharacterized protein</fullName>
    </submittedName>
</protein>